<proteinExistence type="predicted"/>
<gene>
    <name evidence="1" type="ORF">Spa11_16450</name>
</gene>
<evidence type="ECO:0000313" key="1">
    <source>
        <dbReference type="EMBL" id="QDV73449.1"/>
    </source>
</evidence>
<organism evidence="1 2">
    <name type="scientific">Botrimarina mediterranea</name>
    <dbReference type="NCBI Taxonomy" id="2528022"/>
    <lineage>
        <taxon>Bacteria</taxon>
        <taxon>Pseudomonadati</taxon>
        <taxon>Planctomycetota</taxon>
        <taxon>Planctomycetia</taxon>
        <taxon>Pirellulales</taxon>
        <taxon>Lacipirellulaceae</taxon>
        <taxon>Botrimarina</taxon>
    </lineage>
</organism>
<keyword evidence="2" id="KW-1185">Reference proteome</keyword>
<protein>
    <submittedName>
        <fullName evidence="1">Uncharacterized protein</fullName>
    </submittedName>
</protein>
<dbReference type="InterPro" id="IPR036439">
    <property type="entry name" value="Dockerin_dom_sf"/>
</dbReference>
<dbReference type="Gene3D" id="1.10.1330.10">
    <property type="entry name" value="Dockerin domain"/>
    <property type="match status" value="1"/>
</dbReference>
<dbReference type="EMBL" id="CP036349">
    <property type="protein sequence ID" value="QDV73449.1"/>
    <property type="molecule type" value="Genomic_DNA"/>
</dbReference>
<dbReference type="KEGG" id="bmei:Spa11_16450"/>
<reference evidence="1 2" key="1">
    <citation type="submission" date="2019-02" db="EMBL/GenBank/DDBJ databases">
        <title>Deep-cultivation of Planctomycetes and their phenomic and genomic characterization uncovers novel biology.</title>
        <authorList>
            <person name="Wiegand S."/>
            <person name="Jogler M."/>
            <person name="Boedeker C."/>
            <person name="Pinto D."/>
            <person name="Vollmers J."/>
            <person name="Rivas-Marin E."/>
            <person name="Kohn T."/>
            <person name="Peeters S.H."/>
            <person name="Heuer A."/>
            <person name="Rast P."/>
            <person name="Oberbeckmann S."/>
            <person name="Bunk B."/>
            <person name="Jeske O."/>
            <person name="Meyerdierks A."/>
            <person name="Storesund J.E."/>
            <person name="Kallscheuer N."/>
            <person name="Luecker S."/>
            <person name="Lage O.M."/>
            <person name="Pohl T."/>
            <person name="Merkel B.J."/>
            <person name="Hornburger P."/>
            <person name="Mueller R.-W."/>
            <person name="Bruemmer F."/>
            <person name="Labrenz M."/>
            <person name="Spormann A.M."/>
            <person name="Op den Camp H."/>
            <person name="Overmann J."/>
            <person name="Amann R."/>
            <person name="Jetten M.S.M."/>
            <person name="Mascher T."/>
            <person name="Medema M.H."/>
            <person name="Devos D.P."/>
            <person name="Kaster A.-K."/>
            <person name="Ovreas L."/>
            <person name="Rohde M."/>
            <person name="Galperin M.Y."/>
            <person name="Jogler C."/>
        </authorList>
    </citation>
    <scope>NUCLEOTIDE SEQUENCE [LARGE SCALE GENOMIC DNA]</scope>
    <source>
        <strain evidence="1 2">Spa11</strain>
    </source>
</reference>
<name>A0A518K6N1_9BACT</name>
<evidence type="ECO:0000313" key="2">
    <source>
        <dbReference type="Proteomes" id="UP000316426"/>
    </source>
</evidence>
<sequence length="271" mass="28082">MPRPYAGLFLNSARSTTGFTRARRSAACLVAWLLAACSQAETIEFVVDRVDGGVFIKNSGATPSIIDGYTIFSPSDALIISGWTPIAGNYDASGDQSVDSTSDWFVIGTPTATTVSEASLTEESGSLDPGQVVSLGLFFDLAKLEGLAVTVSAGNQTIVVAGDYRNLQADYNGDLVVDHGDYDVFQMTYGSTGAGLAADGNGDGVVDAADYTVWRDSPELSLASMPAITAPGLSLPGFVEAAPGGVVTIPEPAAVLLAAQLLACCLRRRAR</sequence>
<dbReference type="AlphaFoldDB" id="A0A518K6N1"/>
<accession>A0A518K6N1</accession>
<dbReference type="Proteomes" id="UP000316426">
    <property type="component" value="Chromosome"/>
</dbReference>
<dbReference type="GO" id="GO:0000272">
    <property type="term" value="P:polysaccharide catabolic process"/>
    <property type="evidence" value="ECO:0007669"/>
    <property type="project" value="InterPro"/>
</dbReference>